<dbReference type="GeneID" id="29125095"/>
<dbReference type="RefSeq" id="YP_009301187.1">
    <property type="nucleotide sequence ID" value="NC_031230.1"/>
</dbReference>
<proteinExistence type="predicted"/>
<organism evidence="1 2">
    <name type="scientific">Gordonia phage Yvonnetastic</name>
    <dbReference type="NCBI Taxonomy" id="1821566"/>
    <lineage>
        <taxon>Viruses</taxon>
        <taxon>Duplodnaviria</taxon>
        <taxon>Heunggongvirae</taxon>
        <taxon>Uroviricota</taxon>
        <taxon>Caudoviricetes</taxon>
        <taxon>Yvonnevirus</taxon>
        <taxon>Yvonnevirus yvonnetastic</taxon>
        <taxon>Gordonia virus Yvonnetastic</taxon>
    </lineage>
</organism>
<dbReference type="EMBL" id="KU963248">
    <property type="protein sequence ID" value="AMS02677.1"/>
    <property type="molecule type" value="Genomic_DNA"/>
</dbReference>
<reference evidence="2" key="1">
    <citation type="submission" date="2016-03" db="EMBL/GenBank/DDBJ databases">
        <authorList>
            <person name="Ploux O."/>
        </authorList>
    </citation>
    <scope>NUCLEOTIDE SEQUENCE [LARGE SCALE GENOMIC DNA]</scope>
</reference>
<accession>A0A142K994</accession>
<name>A0A142K994_9CAUD</name>
<keyword evidence="2" id="KW-1185">Reference proteome</keyword>
<dbReference type="Proteomes" id="UP000201371">
    <property type="component" value="Segment"/>
</dbReference>
<protein>
    <submittedName>
        <fullName evidence="1">Uncharacterized protein</fullName>
    </submittedName>
</protein>
<dbReference type="KEGG" id="vg:29125095"/>
<evidence type="ECO:0000313" key="2">
    <source>
        <dbReference type="Proteomes" id="UP000201371"/>
    </source>
</evidence>
<gene>
    <name evidence="1" type="primary">133</name>
    <name evidence="1" type="ORF">SEA_YVONNETASTIC_133</name>
</gene>
<evidence type="ECO:0000313" key="1">
    <source>
        <dbReference type="EMBL" id="AMS02677.1"/>
    </source>
</evidence>
<sequence>MFSLNLPAIAVNHNVIAAVRASLEEDGLEWGDLADMVCDIHAALYKATFAATEGVENNRLDPTIGVMVQSLVVQIVNEAMRLGAERHVFNNVLSVPVQEE</sequence>